<dbReference type="Gene3D" id="1.10.10.10">
    <property type="entry name" value="Winged helix-like DNA-binding domain superfamily/Winged helix DNA-binding domain"/>
    <property type="match status" value="1"/>
</dbReference>
<dbReference type="EMBL" id="VBSP01000010">
    <property type="protein sequence ID" value="TLQ41805.1"/>
    <property type="molecule type" value="Genomic_DNA"/>
</dbReference>
<evidence type="ECO:0000256" key="2">
    <source>
        <dbReference type="ARBA" id="ARBA00023125"/>
    </source>
</evidence>
<dbReference type="PANTHER" id="PTHR30136:SF7">
    <property type="entry name" value="HTH-TYPE TRANSCRIPTIONAL REGULATOR KDGR-RELATED"/>
    <property type="match status" value="1"/>
</dbReference>
<dbReference type="InterPro" id="IPR029016">
    <property type="entry name" value="GAF-like_dom_sf"/>
</dbReference>
<dbReference type="InterPro" id="IPR005471">
    <property type="entry name" value="Tscrpt_reg_IclR_N"/>
</dbReference>
<dbReference type="InterPro" id="IPR014757">
    <property type="entry name" value="Tscrpt_reg_IclR_C"/>
</dbReference>
<evidence type="ECO:0000256" key="3">
    <source>
        <dbReference type="ARBA" id="ARBA00023163"/>
    </source>
</evidence>
<dbReference type="SUPFAM" id="SSF46785">
    <property type="entry name" value="Winged helix' DNA-binding domain"/>
    <property type="match status" value="1"/>
</dbReference>
<dbReference type="SUPFAM" id="SSF55781">
    <property type="entry name" value="GAF domain-like"/>
    <property type="match status" value="1"/>
</dbReference>
<dbReference type="OrthoDB" id="9791752at2"/>
<dbReference type="PROSITE" id="PS51077">
    <property type="entry name" value="HTH_ICLR"/>
    <property type="match status" value="1"/>
</dbReference>
<dbReference type="PROSITE" id="PS51078">
    <property type="entry name" value="ICLR_ED"/>
    <property type="match status" value="1"/>
</dbReference>
<dbReference type="Pfam" id="PF09339">
    <property type="entry name" value="HTH_IclR"/>
    <property type="match status" value="1"/>
</dbReference>
<sequence length="260" mass="29256">MSEVGKKPYGTVLIKADQILGVLSQSGEPLTMNDISKHADITLSTTSKILDTLILLGYVRRDETTKRYALGATLLQLANAAFMHFDIVRESHPALKHLYEQFGETVHLGLFRDNQILYINKITNPSSKHQTLSRIGNTQPLYCSAMGKATLATFDKTVQNQYFDSAILTPRTPYTLTDPADLMEQVEESEKNGYAIDDRESEEDVFCVGAAIVNPIDRNHYAFSISIPYYRLTDQLKEDMIAAVMKTKTIIEFQLDSYTD</sequence>
<evidence type="ECO:0000313" key="6">
    <source>
        <dbReference type="EMBL" id="TLQ41805.1"/>
    </source>
</evidence>
<reference evidence="6 7" key="1">
    <citation type="submission" date="2019-05" db="EMBL/GenBank/DDBJ databases">
        <title>The metagenome of a microbial culture collection derived from dairy environment covers the genomic content of the human microbiome.</title>
        <authorList>
            <person name="Roder T."/>
            <person name="Wuthrich D."/>
            <person name="Sattari Z."/>
            <person name="Von Ah U."/>
            <person name="Bar C."/>
            <person name="Ronchi F."/>
            <person name="Macpherson A.J."/>
            <person name="Ganal-Vonarburg S.C."/>
            <person name="Bruggmann R."/>
            <person name="Vergeres G."/>
        </authorList>
    </citation>
    <scope>NUCLEOTIDE SEQUENCE [LARGE SCALE GENOMIC DNA]</scope>
    <source>
        <strain evidence="6 7">FAM 24227</strain>
    </source>
</reference>
<keyword evidence="2" id="KW-0238">DNA-binding</keyword>
<evidence type="ECO:0000259" key="5">
    <source>
        <dbReference type="PROSITE" id="PS51078"/>
    </source>
</evidence>
<proteinExistence type="predicted"/>
<dbReference type="RefSeq" id="WP_138404185.1">
    <property type="nucleotide sequence ID" value="NZ_CP144682.1"/>
</dbReference>
<dbReference type="GO" id="GO:0003677">
    <property type="term" value="F:DNA binding"/>
    <property type="evidence" value="ECO:0007669"/>
    <property type="project" value="UniProtKB-KW"/>
</dbReference>
<name>A0A5R9DW00_9LACT</name>
<dbReference type="InterPro" id="IPR036390">
    <property type="entry name" value="WH_DNA-bd_sf"/>
</dbReference>
<dbReference type="Pfam" id="PF01614">
    <property type="entry name" value="IclR_C"/>
    <property type="match status" value="1"/>
</dbReference>
<dbReference type="InterPro" id="IPR036388">
    <property type="entry name" value="WH-like_DNA-bd_sf"/>
</dbReference>
<dbReference type="Proteomes" id="UP000306420">
    <property type="component" value="Unassembled WGS sequence"/>
</dbReference>
<evidence type="ECO:0000259" key="4">
    <source>
        <dbReference type="PROSITE" id="PS51077"/>
    </source>
</evidence>
<dbReference type="Gene3D" id="3.30.450.40">
    <property type="match status" value="1"/>
</dbReference>
<dbReference type="InterPro" id="IPR050707">
    <property type="entry name" value="HTH_MetabolicPath_Reg"/>
</dbReference>
<feature type="domain" description="IclR-ED" evidence="5">
    <location>
        <begin position="73"/>
        <end position="257"/>
    </location>
</feature>
<feature type="domain" description="HTH iclR-type" evidence="4">
    <location>
        <begin position="10"/>
        <end position="72"/>
    </location>
</feature>
<dbReference type="GO" id="GO:0003700">
    <property type="term" value="F:DNA-binding transcription factor activity"/>
    <property type="evidence" value="ECO:0007669"/>
    <property type="project" value="TreeGrafter"/>
</dbReference>
<gene>
    <name evidence="6" type="ORF">FEZ33_04385</name>
</gene>
<keyword evidence="1" id="KW-0805">Transcription regulation</keyword>
<dbReference type="GO" id="GO:0045892">
    <property type="term" value="P:negative regulation of DNA-templated transcription"/>
    <property type="evidence" value="ECO:0007669"/>
    <property type="project" value="TreeGrafter"/>
</dbReference>
<evidence type="ECO:0000256" key="1">
    <source>
        <dbReference type="ARBA" id="ARBA00023015"/>
    </source>
</evidence>
<dbReference type="AlphaFoldDB" id="A0A5R9DW00"/>
<protein>
    <submittedName>
        <fullName evidence="6">IclR family transcriptional regulator</fullName>
    </submittedName>
</protein>
<dbReference type="SMART" id="SM00346">
    <property type="entry name" value="HTH_ICLR"/>
    <property type="match status" value="1"/>
</dbReference>
<dbReference type="PANTHER" id="PTHR30136">
    <property type="entry name" value="HELIX-TURN-HELIX TRANSCRIPTIONAL REGULATOR, ICLR FAMILY"/>
    <property type="match status" value="1"/>
</dbReference>
<accession>A0A5R9DW00</accession>
<keyword evidence="3" id="KW-0804">Transcription</keyword>
<organism evidence="6 7">
    <name type="scientific">Ruoffia tabacinasalis</name>
    <dbReference type="NCBI Taxonomy" id="87458"/>
    <lineage>
        <taxon>Bacteria</taxon>
        <taxon>Bacillati</taxon>
        <taxon>Bacillota</taxon>
        <taxon>Bacilli</taxon>
        <taxon>Lactobacillales</taxon>
        <taxon>Aerococcaceae</taxon>
        <taxon>Ruoffia</taxon>
    </lineage>
</organism>
<comment type="caution">
    <text evidence="6">The sequence shown here is derived from an EMBL/GenBank/DDBJ whole genome shotgun (WGS) entry which is preliminary data.</text>
</comment>
<evidence type="ECO:0000313" key="7">
    <source>
        <dbReference type="Proteomes" id="UP000306420"/>
    </source>
</evidence>